<organism evidence="1 2">
    <name type="scientific">Desulforamulus ruminis (strain ATCC 23193 / DSM 2154 / NCIMB 8452 / DL)</name>
    <name type="common">Desulfotomaculum ruminis</name>
    <dbReference type="NCBI Taxonomy" id="696281"/>
    <lineage>
        <taxon>Bacteria</taxon>
        <taxon>Bacillati</taxon>
        <taxon>Bacillota</taxon>
        <taxon>Clostridia</taxon>
        <taxon>Eubacteriales</taxon>
        <taxon>Peptococcaceae</taxon>
        <taxon>Desulforamulus</taxon>
    </lineage>
</organism>
<dbReference type="AlphaFoldDB" id="F6DQG4"/>
<reference evidence="1 2" key="2">
    <citation type="journal article" date="2012" name="Stand. Genomic Sci.">
        <title>Complete genome sequence of the sulfate-reducing firmicute Desulfotomaculum ruminis type strain (DL(T)).</title>
        <authorList>
            <person name="Spring S."/>
            <person name="Visser M."/>
            <person name="Lu M."/>
            <person name="Copeland A."/>
            <person name="Lapidus A."/>
            <person name="Lucas S."/>
            <person name="Cheng J.F."/>
            <person name="Han C."/>
            <person name="Tapia R."/>
            <person name="Goodwin L.A."/>
            <person name="Pitluck S."/>
            <person name="Ivanova N."/>
            <person name="Land M."/>
            <person name="Hauser L."/>
            <person name="Larimer F."/>
            <person name="Rohde M."/>
            <person name="Goker M."/>
            <person name="Detter J.C."/>
            <person name="Kyrpides N.C."/>
            <person name="Woyke T."/>
            <person name="Schaap P.J."/>
            <person name="Plugge C.M."/>
            <person name="Muyzer G."/>
            <person name="Kuever J."/>
            <person name="Pereira I.A."/>
            <person name="Parshina S.N."/>
            <person name="Bernier-Latmani R."/>
            <person name="Stams A.J."/>
            <person name="Klenk H.P."/>
        </authorList>
    </citation>
    <scope>NUCLEOTIDE SEQUENCE [LARGE SCALE GENOMIC DNA]</scope>
    <source>
        <strain evidence="2">ATCC 23193 / DSM 2154 / NCIB 8452 / DL</strain>
    </source>
</reference>
<dbReference type="RefSeq" id="WP_013842614.1">
    <property type="nucleotide sequence ID" value="NC_015589.1"/>
</dbReference>
<evidence type="ECO:0000313" key="2">
    <source>
        <dbReference type="Proteomes" id="UP000009234"/>
    </source>
</evidence>
<keyword evidence="2" id="KW-1185">Reference proteome</keyword>
<name>F6DQG4_DESRL</name>
<proteinExistence type="predicted"/>
<dbReference type="EMBL" id="CP002780">
    <property type="protein sequence ID" value="AEG60858.1"/>
    <property type="molecule type" value="Genomic_DNA"/>
</dbReference>
<dbReference type="Proteomes" id="UP000009234">
    <property type="component" value="Chromosome"/>
</dbReference>
<gene>
    <name evidence="1" type="ordered locus">Desru_2632</name>
</gene>
<protein>
    <submittedName>
        <fullName evidence="1">Uncharacterized protein</fullName>
    </submittedName>
</protein>
<sequence length="459" mass="51866">MFFRKITTKKNGKEYVYVKLIENYRMEGKVKQRVIANFGSIDNLSPERINYLIASLRKLHNELDIQDKESAMSLGDSRISEVRNILSSTGIKGGLVQVLGEGQTYEVAEAMLLKSLLAGEVNSPIQESCKELGFINATSLQFYQIMKQLGEERTRAVLNTGGLLYAGSNEIIHKPRFVSLTTGIFEGTSFEMDLPGSLFYPQNYQKPFILLLACDIQGFVMDFEYAEEKKEIQDRLHQLIDRLACKTDHPMLVLDGENLLSTGAANYLVAREVPEDINNNQNHEVLQGKQFFTTVSYEQKSPTQMKEVKANLAKACAGLETIKADILLGNVNKEAVVRRKAESVIKTNNCQDMVSFSFNELTQTFEYQINEEAVKQKNQSIITQTWVVEPTAAFVPVFDSIPVKTSTFRVITDQLKMPPINMYVDYHYSPEIISGHIQLEIIKQKITRTLNESRQGGEA</sequence>
<dbReference type="STRING" id="696281.Desru_2632"/>
<reference evidence="2" key="1">
    <citation type="submission" date="2011-05" db="EMBL/GenBank/DDBJ databases">
        <title>Complete sequence of Desulfotomaculum ruminis DSM 2154.</title>
        <authorList>
            <person name="Lucas S."/>
            <person name="Copeland A."/>
            <person name="Lapidus A."/>
            <person name="Cheng J.-F."/>
            <person name="Goodwin L."/>
            <person name="Pitluck S."/>
            <person name="Lu M."/>
            <person name="Detter J.C."/>
            <person name="Han C."/>
            <person name="Tapia R."/>
            <person name="Land M."/>
            <person name="Hauser L."/>
            <person name="Kyrpides N."/>
            <person name="Ivanova N."/>
            <person name="Mikhailova N."/>
            <person name="Pagani I."/>
            <person name="Stams A.J.M."/>
            <person name="Plugge C.M."/>
            <person name="Muyzer G."/>
            <person name="Kuever J."/>
            <person name="Parshina S.N."/>
            <person name="Ivanova A.E."/>
            <person name="Nazina T.N."/>
            <person name="Brambilla E."/>
            <person name="Spring S."/>
            <person name="Klenk H.-P."/>
            <person name="Woyke T."/>
        </authorList>
    </citation>
    <scope>NUCLEOTIDE SEQUENCE [LARGE SCALE GENOMIC DNA]</scope>
    <source>
        <strain evidence="2">ATCC 23193 / DSM 2154 / NCIB 8452 / DL</strain>
    </source>
</reference>
<accession>F6DQG4</accession>
<evidence type="ECO:0000313" key="1">
    <source>
        <dbReference type="EMBL" id="AEG60858.1"/>
    </source>
</evidence>
<dbReference type="eggNOG" id="COG5421">
    <property type="taxonomic scope" value="Bacteria"/>
</dbReference>
<dbReference type="OrthoDB" id="9767746at2"/>
<dbReference type="HOGENOM" id="CLU_578386_0_0_9"/>
<dbReference type="KEGG" id="dru:Desru_2632"/>